<accession>A0ABP9YCD4</accession>
<keyword evidence="2" id="KW-1185">Reference proteome</keyword>
<sequence length="352" mass="40056">MKPKQSAGNIISNSGNITNQFNNIGERSTQIINHPPGNELATQNSSKRNIISDDTADRKQKIKPNLEYLDGGEGAVEIDETTNNWCLSNGSNISNKFHCYRTKSLQSIAINYGPENIYQELAINGIMFITDEARLHYNISCKEFEKVKEEAMTDYNVILDASQITEEIKKISRLSKLDTENAVDNAIMWCNEAIKFKNKKEKKVALSTSTISEESSGSKARRGHVGRIPDLSLCVQVKDYNYALFLCEVKTVQYMNSENSLADPDFIKLINEMKDELDHMGEINEENKIVFSLLVQGEKCRVFALDFKYHKLYRLVMLDQFYLPTDKYDVQRLDGCYDAMLSLEVSGIYQLS</sequence>
<proteinExistence type="predicted"/>
<protein>
    <submittedName>
        <fullName evidence="1">Uncharacterized protein</fullName>
    </submittedName>
</protein>
<dbReference type="Proteomes" id="UP001476247">
    <property type="component" value="Unassembled WGS sequence"/>
</dbReference>
<evidence type="ECO:0000313" key="2">
    <source>
        <dbReference type="Proteomes" id="UP001476247"/>
    </source>
</evidence>
<name>A0ABP9YCD4_9FUNG</name>
<reference evidence="1 2" key="1">
    <citation type="submission" date="2024-04" db="EMBL/GenBank/DDBJ databases">
        <title>genome sequences of Mucor flavus KT1a and Helicostylum pulchrum KT1b strains isolation_sourced from the surface of a dry-aged beef.</title>
        <authorList>
            <person name="Toyotome T."/>
            <person name="Hosono M."/>
            <person name="Torimaru M."/>
            <person name="Fukuda K."/>
            <person name="Mikami N."/>
        </authorList>
    </citation>
    <scope>NUCLEOTIDE SEQUENCE [LARGE SCALE GENOMIC DNA]</scope>
    <source>
        <strain evidence="1 2">KT1b</strain>
    </source>
</reference>
<evidence type="ECO:0000313" key="1">
    <source>
        <dbReference type="EMBL" id="GAA5804628.1"/>
    </source>
</evidence>
<dbReference type="EMBL" id="BAABUJ010000036">
    <property type="protein sequence ID" value="GAA5804628.1"/>
    <property type="molecule type" value="Genomic_DNA"/>
</dbReference>
<gene>
    <name evidence="1" type="ORF">HPULCUR_010130</name>
</gene>
<organism evidence="1 2">
    <name type="scientific">Helicostylum pulchrum</name>
    <dbReference type="NCBI Taxonomy" id="562976"/>
    <lineage>
        <taxon>Eukaryota</taxon>
        <taxon>Fungi</taxon>
        <taxon>Fungi incertae sedis</taxon>
        <taxon>Mucoromycota</taxon>
        <taxon>Mucoromycotina</taxon>
        <taxon>Mucoromycetes</taxon>
        <taxon>Mucorales</taxon>
        <taxon>Mucorineae</taxon>
        <taxon>Mucoraceae</taxon>
        <taxon>Helicostylum</taxon>
    </lineage>
</organism>
<comment type="caution">
    <text evidence="1">The sequence shown here is derived from an EMBL/GenBank/DDBJ whole genome shotgun (WGS) entry which is preliminary data.</text>
</comment>